<keyword evidence="2" id="KW-1185">Reference proteome</keyword>
<dbReference type="Proteomes" id="UP000765509">
    <property type="component" value="Unassembled WGS sequence"/>
</dbReference>
<sequence>MTIICKEGKSHTNADGLSRCPLANFIRNRAYDPGVAAKIRIHFMKIDRGKKFRFSEWEPEGCTPDNEEAEPEGTETPILGICFSELHNEFFSSVMKTHAKHKQCSILLQLL</sequence>
<evidence type="ECO:0000313" key="1">
    <source>
        <dbReference type="EMBL" id="MBW0524017.1"/>
    </source>
</evidence>
<proteinExistence type="predicted"/>
<protein>
    <submittedName>
        <fullName evidence="1">Uncharacterized protein</fullName>
    </submittedName>
</protein>
<name>A0A9Q3EQ65_9BASI</name>
<dbReference type="EMBL" id="AVOT02030728">
    <property type="protein sequence ID" value="MBW0524017.1"/>
    <property type="molecule type" value="Genomic_DNA"/>
</dbReference>
<gene>
    <name evidence="1" type="ORF">O181_063732</name>
</gene>
<accession>A0A9Q3EQ65</accession>
<reference evidence="1" key="1">
    <citation type="submission" date="2021-03" db="EMBL/GenBank/DDBJ databases">
        <title>Draft genome sequence of rust myrtle Austropuccinia psidii MF-1, a brazilian biotype.</title>
        <authorList>
            <person name="Quecine M.C."/>
            <person name="Pachon D.M.R."/>
            <person name="Bonatelli M.L."/>
            <person name="Correr F.H."/>
            <person name="Franceschini L.M."/>
            <person name="Leite T.F."/>
            <person name="Margarido G.R.A."/>
            <person name="Almeida C.A."/>
            <person name="Ferrarezi J.A."/>
            <person name="Labate C.A."/>
        </authorList>
    </citation>
    <scope>NUCLEOTIDE SEQUENCE</scope>
    <source>
        <strain evidence="1">MF-1</strain>
    </source>
</reference>
<organism evidence="1 2">
    <name type="scientific">Austropuccinia psidii MF-1</name>
    <dbReference type="NCBI Taxonomy" id="1389203"/>
    <lineage>
        <taxon>Eukaryota</taxon>
        <taxon>Fungi</taxon>
        <taxon>Dikarya</taxon>
        <taxon>Basidiomycota</taxon>
        <taxon>Pucciniomycotina</taxon>
        <taxon>Pucciniomycetes</taxon>
        <taxon>Pucciniales</taxon>
        <taxon>Sphaerophragmiaceae</taxon>
        <taxon>Austropuccinia</taxon>
    </lineage>
</organism>
<evidence type="ECO:0000313" key="2">
    <source>
        <dbReference type="Proteomes" id="UP000765509"/>
    </source>
</evidence>
<comment type="caution">
    <text evidence="1">The sequence shown here is derived from an EMBL/GenBank/DDBJ whole genome shotgun (WGS) entry which is preliminary data.</text>
</comment>
<dbReference type="AlphaFoldDB" id="A0A9Q3EQ65"/>